<proteinExistence type="predicted"/>
<dbReference type="GO" id="GO:0008270">
    <property type="term" value="F:zinc ion binding"/>
    <property type="evidence" value="ECO:0007669"/>
    <property type="project" value="UniProtKB-KW"/>
</dbReference>
<gene>
    <name evidence="4" type="ORF">OE88DRAFT_1341356</name>
</gene>
<feature type="compositionally biased region" description="Low complexity" evidence="2">
    <location>
        <begin position="357"/>
        <end position="390"/>
    </location>
</feature>
<feature type="domain" description="RING-type" evidence="3">
    <location>
        <begin position="7"/>
        <end position="60"/>
    </location>
</feature>
<feature type="compositionally biased region" description="Acidic residues" evidence="2">
    <location>
        <begin position="197"/>
        <end position="213"/>
    </location>
</feature>
<keyword evidence="1" id="KW-0479">Metal-binding</keyword>
<dbReference type="Gene3D" id="3.30.40.10">
    <property type="entry name" value="Zinc/RING finger domain, C3HC4 (zinc finger)"/>
    <property type="match status" value="1"/>
</dbReference>
<dbReference type="OrthoDB" id="6105938at2759"/>
<accession>A0A5C3N9I0</accession>
<dbReference type="STRING" id="5364.A0A5C3N9I0"/>
<dbReference type="GO" id="GO:0043161">
    <property type="term" value="P:proteasome-mediated ubiquitin-dependent protein catabolic process"/>
    <property type="evidence" value="ECO:0007669"/>
    <property type="project" value="TreeGrafter"/>
</dbReference>
<dbReference type="SMART" id="SM00184">
    <property type="entry name" value="RING"/>
    <property type="match status" value="1"/>
</dbReference>
<keyword evidence="1" id="KW-0862">Zinc</keyword>
<feature type="compositionally biased region" description="Basic and acidic residues" evidence="2">
    <location>
        <begin position="296"/>
        <end position="319"/>
    </location>
</feature>
<dbReference type="PANTHER" id="PTHR15898:SF13">
    <property type="entry name" value="BIFUNCTIONAL APOPTOSIS REGULATOR"/>
    <property type="match status" value="1"/>
</dbReference>
<reference evidence="4 5" key="1">
    <citation type="journal article" date="2019" name="Nat. Ecol. Evol.">
        <title>Megaphylogeny resolves global patterns of mushroom evolution.</title>
        <authorList>
            <person name="Varga T."/>
            <person name="Krizsan K."/>
            <person name="Foldi C."/>
            <person name="Dima B."/>
            <person name="Sanchez-Garcia M."/>
            <person name="Sanchez-Ramirez S."/>
            <person name="Szollosi G.J."/>
            <person name="Szarkandi J.G."/>
            <person name="Papp V."/>
            <person name="Albert L."/>
            <person name="Andreopoulos W."/>
            <person name="Angelini C."/>
            <person name="Antonin V."/>
            <person name="Barry K.W."/>
            <person name="Bougher N.L."/>
            <person name="Buchanan P."/>
            <person name="Buyck B."/>
            <person name="Bense V."/>
            <person name="Catcheside P."/>
            <person name="Chovatia M."/>
            <person name="Cooper J."/>
            <person name="Damon W."/>
            <person name="Desjardin D."/>
            <person name="Finy P."/>
            <person name="Geml J."/>
            <person name="Haridas S."/>
            <person name="Hughes K."/>
            <person name="Justo A."/>
            <person name="Karasinski D."/>
            <person name="Kautmanova I."/>
            <person name="Kiss B."/>
            <person name="Kocsube S."/>
            <person name="Kotiranta H."/>
            <person name="LaButti K.M."/>
            <person name="Lechner B.E."/>
            <person name="Liimatainen K."/>
            <person name="Lipzen A."/>
            <person name="Lukacs Z."/>
            <person name="Mihaltcheva S."/>
            <person name="Morgado L.N."/>
            <person name="Niskanen T."/>
            <person name="Noordeloos M.E."/>
            <person name="Ohm R.A."/>
            <person name="Ortiz-Santana B."/>
            <person name="Ovrebo C."/>
            <person name="Racz N."/>
            <person name="Riley R."/>
            <person name="Savchenko A."/>
            <person name="Shiryaev A."/>
            <person name="Soop K."/>
            <person name="Spirin V."/>
            <person name="Szebenyi C."/>
            <person name="Tomsovsky M."/>
            <person name="Tulloss R.E."/>
            <person name="Uehling J."/>
            <person name="Grigoriev I.V."/>
            <person name="Vagvolgyi C."/>
            <person name="Papp T."/>
            <person name="Martin F.M."/>
            <person name="Miettinen O."/>
            <person name="Hibbett D.S."/>
            <person name="Nagy L.G."/>
        </authorList>
    </citation>
    <scope>NUCLEOTIDE SEQUENCE [LARGE SCALE GENOMIC DNA]</scope>
    <source>
        <strain evidence="4 5">OMC1185</strain>
    </source>
</reference>
<name>A0A5C3N9I0_9AGAM</name>
<feature type="region of interest" description="Disordered" evidence="2">
    <location>
        <begin position="455"/>
        <end position="476"/>
    </location>
</feature>
<feature type="compositionally biased region" description="Basic and acidic residues" evidence="2">
    <location>
        <begin position="342"/>
        <end position="355"/>
    </location>
</feature>
<dbReference type="SUPFAM" id="SSF57850">
    <property type="entry name" value="RING/U-box"/>
    <property type="match status" value="1"/>
</dbReference>
<keyword evidence="1" id="KW-0863">Zinc-finger</keyword>
<dbReference type="InterPro" id="IPR013083">
    <property type="entry name" value="Znf_RING/FYVE/PHD"/>
</dbReference>
<feature type="compositionally biased region" description="Acidic residues" evidence="2">
    <location>
        <begin position="401"/>
        <end position="414"/>
    </location>
</feature>
<evidence type="ECO:0000256" key="1">
    <source>
        <dbReference type="PROSITE-ProRule" id="PRU00175"/>
    </source>
</evidence>
<dbReference type="Proteomes" id="UP000305948">
    <property type="component" value="Unassembled WGS sequence"/>
</dbReference>
<dbReference type="EMBL" id="ML213508">
    <property type="protein sequence ID" value="TFK53096.1"/>
    <property type="molecule type" value="Genomic_DNA"/>
</dbReference>
<feature type="region of interest" description="Disordered" evidence="2">
    <location>
        <begin position="265"/>
        <end position="419"/>
    </location>
</feature>
<dbReference type="AlphaFoldDB" id="A0A5C3N9I0"/>
<feature type="region of interest" description="Disordered" evidence="2">
    <location>
        <begin position="493"/>
        <end position="514"/>
    </location>
</feature>
<dbReference type="GO" id="GO:0005634">
    <property type="term" value="C:nucleus"/>
    <property type="evidence" value="ECO:0007669"/>
    <property type="project" value="TreeGrafter"/>
</dbReference>
<keyword evidence="5" id="KW-1185">Reference proteome</keyword>
<feature type="region of interest" description="Disordered" evidence="2">
    <location>
        <begin position="196"/>
        <end position="222"/>
    </location>
</feature>
<evidence type="ECO:0000313" key="5">
    <source>
        <dbReference type="Proteomes" id="UP000305948"/>
    </source>
</evidence>
<evidence type="ECO:0000259" key="3">
    <source>
        <dbReference type="PROSITE" id="PS50089"/>
    </source>
</evidence>
<evidence type="ECO:0000313" key="4">
    <source>
        <dbReference type="EMBL" id="TFK53096.1"/>
    </source>
</evidence>
<evidence type="ECO:0000256" key="2">
    <source>
        <dbReference type="SAM" id="MobiDB-lite"/>
    </source>
</evidence>
<dbReference type="InterPro" id="IPR001841">
    <property type="entry name" value="Znf_RING"/>
</dbReference>
<sequence length="514" mass="57925">MQERLTCEICLDLLYKPYSLSPCGHIACEDCLVKWFSSEVVEPEPDAPRMIRIKKCPSCREEIIERPSMVWKIKDAVEIFVKSGLAENLPPPPEEPQTRGRDPWREIFPPVIRRNNRLPPPFPVLPHIGEMLPNGHRMPVIPIPFPQAQAMLDAQMMGNLDAEDGGIYRCVECHYEIVDGVCAGCGQLYDDNPNLDYEGEGYDDVGDYSDVEEGEPRQEDDHEHAWLHNGYSWPLDAGDAGEERAGDGLWPAEEPPRRYRRRIVGEGEDADDGEDFDDEYESSFIDDGDEAGYRSPSRDLYSRSPSRDLYSRSPSRDLYSHSPTRVAPPRRRSNVQVPWPSSRERSGAPAPEDRLLWSWTSGSGSSQSQTAASSAEEPVAGPSSSSPSPARVRRRTALVIESDDDEEEEEEDHEESLAEQVAAREREIYGDDGSVAHRFEDVIGNIDDGEEYALEADDDEGEYNPEEDDEEGYSDREELDWGAVDATVDFSDEEAAGFSYGDEDYDVPGEYYDY</sequence>
<protein>
    <recommendedName>
        <fullName evidence="3">RING-type domain-containing protein</fullName>
    </recommendedName>
</protein>
<dbReference type="Pfam" id="PF13923">
    <property type="entry name" value="zf-C3HC4_2"/>
    <property type="match status" value="1"/>
</dbReference>
<organism evidence="4 5">
    <name type="scientific">Heliocybe sulcata</name>
    <dbReference type="NCBI Taxonomy" id="5364"/>
    <lineage>
        <taxon>Eukaryota</taxon>
        <taxon>Fungi</taxon>
        <taxon>Dikarya</taxon>
        <taxon>Basidiomycota</taxon>
        <taxon>Agaricomycotina</taxon>
        <taxon>Agaricomycetes</taxon>
        <taxon>Gloeophyllales</taxon>
        <taxon>Gloeophyllaceae</taxon>
        <taxon>Heliocybe</taxon>
    </lineage>
</organism>
<feature type="compositionally biased region" description="Acidic residues" evidence="2">
    <location>
        <begin position="266"/>
        <end position="290"/>
    </location>
</feature>
<dbReference type="PANTHER" id="PTHR15898">
    <property type="entry name" value="BIFUNCTIONAL APOPTOSIS REGULATOR"/>
    <property type="match status" value="1"/>
</dbReference>
<dbReference type="GO" id="GO:0061630">
    <property type="term" value="F:ubiquitin protein ligase activity"/>
    <property type="evidence" value="ECO:0007669"/>
    <property type="project" value="TreeGrafter"/>
</dbReference>
<dbReference type="PROSITE" id="PS50089">
    <property type="entry name" value="ZF_RING_2"/>
    <property type="match status" value="1"/>
</dbReference>